<dbReference type="Ensembl" id="ENSPMGT00000020443.1">
    <property type="protein sequence ID" value="ENSPMGP00000019173.1"/>
    <property type="gene ID" value="ENSPMGG00000015583.1"/>
</dbReference>
<sequence>MFLLQQNTLKNILTLPLYSLDQYLGLVATPASPHGEFKAIMWNILDKAITFYSNTLVVDPPLKRALSTYLIIKETPHNFLEEACHLRIQKWKYKWCGKFKSLEHSPQR</sequence>
<dbReference type="AlphaFoldDB" id="A0A3B4APW8"/>
<dbReference type="Proteomes" id="UP000261520">
    <property type="component" value="Unplaced"/>
</dbReference>
<evidence type="ECO:0000313" key="1">
    <source>
        <dbReference type="Ensembl" id="ENSPMGP00000019173.1"/>
    </source>
</evidence>
<organism evidence="1 2">
    <name type="scientific">Periophthalmus magnuspinnatus</name>
    <dbReference type="NCBI Taxonomy" id="409849"/>
    <lineage>
        <taxon>Eukaryota</taxon>
        <taxon>Metazoa</taxon>
        <taxon>Chordata</taxon>
        <taxon>Craniata</taxon>
        <taxon>Vertebrata</taxon>
        <taxon>Euteleostomi</taxon>
        <taxon>Actinopterygii</taxon>
        <taxon>Neopterygii</taxon>
        <taxon>Teleostei</taxon>
        <taxon>Neoteleostei</taxon>
        <taxon>Acanthomorphata</taxon>
        <taxon>Gobiaria</taxon>
        <taxon>Gobiiformes</taxon>
        <taxon>Gobioidei</taxon>
        <taxon>Gobiidae</taxon>
        <taxon>Oxudercinae</taxon>
        <taxon>Periophthalmus</taxon>
    </lineage>
</organism>
<name>A0A3B4APW8_9GOBI</name>
<reference evidence="1" key="1">
    <citation type="submission" date="2025-08" db="UniProtKB">
        <authorList>
            <consortium name="Ensembl"/>
        </authorList>
    </citation>
    <scope>IDENTIFICATION</scope>
</reference>
<reference evidence="1" key="2">
    <citation type="submission" date="2025-09" db="UniProtKB">
        <authorList>
            <consortium name="Ensembl"/>
        </authorList>
    </citation>
    <scope>IDENTIFICATION</scope>
</reference>
<protein>
    <submittedName>
        <fullName evidence="1">Uncharacterized protein</fullName>
    </submittedName>
</protein>
<accession>A0A3B4APW8</accession>
<keyword evidence="2" id="KW-1185">Reference proteome</keyword>
<proteinExistence type="predicted"/>
<evidence type="ECO:0000313" key="2">
    <source>
        <dbReference type="Proteomes" id="UP000261520"/>
    </source>
</evidence>